<organism evidence="7 8">
    <name type="scientific">Dacryopinax primogenitus (strain DJM 731)</name>
    <name type="common">Brown rot fungus</name>
    <dbReference type="NCBI Taxonomy" id="1858805"/>
    <lineage>
        <taxon>Eukaryota</taxon>
        <taxon>Fungi</taxon>
        <taxon>Dikarya</taxon>
        <taxon>Basidiomycota</taxon>
        <taxon>Agaricomycotina</taxon>
        <taxon>Dacrymycetes</taxon>
        <taxon>Dacrymycetales</taxon>
        <taxon>Dacrymycetaceae</taxon>
        <taxon>Dacryopinax</taxon>
    </lineage>
</organism>
<dbReference type="PANTHER" id="PTHR24119">
    <property type="entry name" value="ACYL-COA-BINDING DOMAIN-CONTAINING PROTEIN 6"/>
    <property type="match status" value="1"/>
</dbReference>
<dbReference type="GeneID" id="63683694"/>
<dbReference type="Gene3D" id="1.20.80.10">
    <property type="match status" value="1"/>
</dbReference>
<keyword evidence="2 4" id="KW-0040">ANK repeat</keyword>
<evidence type="ECO:0000259" key="6">
    <source>
        <dbReference type="PROSITE" id="PS51228"/>
    </source>
</evidence>
<dbReference type="InterPro" id="IPR000582">
    <property type="entry name" value="Acyl-CoA-binding_protein"/>
</dbReference>
<dbReference type="SMART" id="SM00248">
    <property type="entry name" value="ANK"/>
    <property type="match status" value="3"/>
</dbReference>
<dbReference type="PRINTS" id="PR00689">
    <property type="entry name" value="ACOABINDINGP"/>
</dbReference>
<dbReference type="RefSeq" id="XP_040627893.1">
    <property type="nucleotide sequence ID" value="XM_040768632.1"/>
</dbReference>
<dbReference type="STRING" id="1858805.M5FTL8"/>
<dbReference type="PROSITE" id="PS51228">
    <property type="entry name" value="ACB_2"/>
    <property type="match status" value="1"/>
</dbReference>
<evidence type="ECO:0000256" key="4">
    <source>
        <dbReference type="PROSITE-ProRule" id="PRU00023"/>
    </source>
</evidence>
<dbReference type="InterPro" id="IPR035984">
    <property type="entry name" value="Acyl-CoA-binding_sf"/>
</dbReference>
<dbReference type="InterPro" id="IPR002110">
    <property type="entry name" value="Ankyrin_rpt"/>
</dbReference>
<reference evidence="7 8" key="1">
    <citation type="journal article" date="2012" name="Science">
        <title>The Paleozoic origin of enzymatic lignin decomposition reconstructed from 31 fungal genomes.</title>
        <authorList>
            <person name="Floudas D."/>
            <person name="Binder M."/>
            <person name="Riley R."/>
            <person name="Barry K."/>
            <person name="Blanchette R.A."/>
            <person name="Henrissat B."/>
            <person name="Martinez A.T."/>
            <person name="Otillar R."/>
            <person name="Spatafora J.W."/>
            <person name="Yadav J.S."/>
            <person name="Aerts A."/>
            <person name="Benoit I."/>
            <person name="Boyd A."/>
            <person name="Carlson A."/>
            <person name="Copeland A."/>
            <person name="Coutinho P.M."/>
            <person name="de Vries R.P."/>
            <person name="Ferreira P."/>
            <person name="Findley K."/>
            <person name="Foster B."/>
            <person name="Gaskell J."/>
            <person name="Glotzer D."/>
            <person name="Gorecki P."/>
            <person name="Heitman J."/>
            <person name="Hesse C."/>
            <person name="Hori C."/>
            <person name="Igarashi K."/>
            <person name="Jurgens J.A."/>
            <person name="Kallen N."/>
            <person name="Kersten P."/>
            <person name="Kohler A."/>
            <person name="Kuees U."/>
            <person name="Kumar T.K.A."/>
            <person name="Kuo A."/>
            <person name="LaButti K."/>
            <person name="Larrondo L.F."/>
            <person name="Lindquist E."/>
            <person name="Ling A."/>
            <person name="Lombard V."/>
            <person name="Lucas S."/>
            <person name="Lundell T."/>
            <person name="Martin R."/>
            <person name="McLaughlin D.J."/>
            <person name="Morgenstern I."/>
            <person name="Morin E."/>
            <person name="Murat C."/>
            <person name="Nagy L.G."/>
            <person name="Nolan M."/>
            <person name="Ohm R.A."/>
            <person name="Patyshakuliyeva A."/>
            <person name="Rokas A."/>
            <person name="Ruiz-Duenas F.J."/>
            <person name="Sabat G."/>
            <person name="Salamov A."/>
            <person name="Samejima M."/>
            <person name="Schmutz J."/>
            <person name="Slot J.C."/>
            <person name="St John F."/>
            <person name="Stenlid J."/>
            <person name="Sun H."/>
            <person name="Sun S."/>
            <person name="Syed K."/>
            <person name="Tsang A."/>
            <person name="Wiebenga A."/>
            <person name="Young D."/>
            <person name="Pisabarro A."/>
            <person name="Eastwood D.C."/>
            <person name="Martin F."/>
            <person name="Cullen D."/>
            <person name="Grigoriev I.V."/>
            <person name="Hibbett D.S."/>
        </authorList>
    </citation>
    <scope>NUCLEOTIDE SEQUENCE [LARGE SCALE GENOMIC DNA]</scope>
    <source>
        <strain evidence="7 8">DJM-731 SS1</strain>
    </source>
</reference>
<sequence>MSTCEPSEQFKQAAEYVATSPKLKKLPNETKLQLYGLYKAVTVSASPSGPRPGLLSFEGRAKWDAWDRIGKEFGGKPKEEVERKYLDVCKSSGWEEGVAPEPTGKREEGGEGGSSGPAGLGVSVSQMLREDEAEHEGKNDLQGAVVRGDVGKVNEFLLQGEAINGVDEYGFTALHLAADRGHKEIVQLLLDRGANVGIKDPDGETAISLAREAGHEEIVVLIQQVLSDHGQEGQNS</sequence>
<dbReference type="PANTHER" id="PTHR24119:SF0">
    <property type="entry name" value="ACYL-COA-BINDING DOMAIN-CONTAINING PROTEIN 6"/>
    <property type="match status" value="1"/>
</dbReference>
<dbReference type="PROSITE" id="PS50297">
    <property type="entry name" value="ANK_REP_REGION"/>
    <property type="match status" value="1"/>
</dbReference>
<feature type="repeat" description="ANK" evidence="4">
    <location>
        <begin position="169"/>
        <end position="201"/>
    </location>
</feature>
<evidence type="ECO:0000256" key="5">
    <source>
        <dbReference type="SAM" id="MobiDB-lite"/>
    </source>
</evidence>
<dbReference type="SUPFAM" id="SSF47027">
    <property type="entry name" value="Acyl-CoA binding protein"/>
    <property type="match status" value="1"/>
</dbReference>
<feature type="region of interest" description="Disordered" evidence="5">
    <location>
        <begin position="95"/>
        <end position="121"/>
    </location>
</feature>
<feature type="domain" description="ACB" evidence="6">
    <location>
        <begin position="6"/>
        <end position="98"/>
    </location>
</feature>
<keyword evidence="3" id="KW-0446">Lipid-binding</keyword>
<evidence type="ECO:0000256" key="1">
    <source>
        <dbReference type="ARBA" id="ARBA00022737"/>
    </source>
</evidence>
<evidence type="ECO:0000256" key="3">
    <source>
        <dbReference type="ARBA" id="ARBA00023121"/>
    </source>
</evidence>
<gene>
    <name evidence="7" type="ORF">DACRYDRAFT_108330</name>
</gene>
<keyword evidence="1" id="KW-0677">Repeat</keyword>
<dbReference type="InterPro" id="IPR014352">
    <property type="entry name" value="FERM/acyl-CoA-bd_prot_sf"/>
</dbReference>
<keyword evidence="8" id="KW-1185">Reference proteome</keyword>
<dbReference type="HOGENOM" id="CLU_050309_3_0_1"/>
<dbReference type="OrthoDB" id="341259at2759"/>
<dbReference type="AlphaFoldDB" id="M5FTL8"/>
<dbReference type="SUPFAM" id="SSF48403">
    <property type="entry name" value="Ankyrin repeat"/>
    <property type="match status" value="1"/>
</dbReference>
<dbReference type="PROSITE" id="PS50088">
    <property type="entry name" value="ANK_REPEAT"/>
    <property type="match status" value="1"/>
</dbReference>
<dbReference type="EMBL" id="JH795865">
    <property type="protein sequence ID" value="EJU00996.1"/>
    <property type="molecule type" value="Genomic_DNA"/>
</dbReference>
<dbReference type="InterPro" id="IPR036770">
    <property type="entry name" value="Ankyrin_rpt-contain_sf"/>
</dbReference>
<dbReference type="Proteomes" id="UP000030653">
    <property type="component" value="Unassembled WGS sequence"/>
</dbReference>
<dbReference type="GO" id="GO:0000062">
    <property type="term" value="F:fatty-acyl-CoA binding"/>
    <property type="evidence" value="ECO:0007669"/>
    <property type="project" value="InterPro"/>
</dbReference>
<dbReference type="Gene3D" id="1.25.40.20">
    <property type="entry name" value="Ankyrin repeat-containing domain"/>
    <property type="match status" value="1"/>
</dbReference>
<proteinExistence type="predicted"/>
<evidence type="ECO:0000313" key="8">
    <source>
        <dbReference type="Proteomes" id="UP000030653"/>
    </source>
</evidence>
<accession>M5FTL8</accession>
<dbReference type="Pfam" id="PF00887">
    <property type="entry name" value="ACBP"/>
    <property type="match status" value="1"/>
</dbReference>
<evidence type="ECO:0000256" key="2">
    <source>
        <dbReference type="ARBA" id="ARBA00023043"/>
    </source>
</evidence>
<evidence type="ECO:0000313" key="7">
    <source>
        <dbReference type="EMBL" id="EJU00996.1"/>
    </source>
</evidence>
<dbReference type="OMA" id="ARSKWQA"/>
<dbReference type="Pfam" id="PF12796">
    <property type="entry name" value="Ank_2"/>
    <property type="match status" value="1"/>
</dbReference>
<name>M5FTL8_DACPD</name>
<protein>
    <submittedName>
        <fullName evidence="7">Ankyrin</fullName>
    </submittedName>
</protein>